<dbReference type="AlphaFoldDB" id="A0A167I189"/>
<comment type="catalytic activity">
    <reaction evidence="5">
        <text>(S)-2-hydroxyglutarate + A = 2-oxoglutarate + AH2</text>
        <dbReference type="Rhea" id="RHEA:21252"/>
        <dbReference type="ChEBI" id="CHEBI:13193"/>
        <dbReference type="ChEBI" id="CHEBI:16782"/>
        <dbReference type="ChEBI" id="CHEBI:16810"/>
        <dbReference type="ChEBI" id="CHEBI:17499"/>
        <dbReference type="EC" id="1.1.99.2"/>
    </reaction>
</comment>
<dbReference type="InterPro" id="IPR036188">
    <property type="entry name" value="FAD/NAD-bd_sf"/>
</dbReference>
<dbReference type="InterPro" id="IPR006076">
    <property type="entry name" value="FAD-dep_OxRdtase"/>
</dbReference>
<feature type="domain" description="FAD dependent oxidoreductase" evidence="9">
    <location>
        <begin position="2"/>
        <end position="390"/>
    </location>
</feature>
<evidence type="ECO:0000256" key="5">
    <source>
        <dbReference type="ARBA" id="ARBA00036066"/>
    </source>
</evidence>
<dbReference type="OrthoDB" id="498204at2759"/>
<dbReference type="EMBL" id="KV417313">
    <property type="protein sequence ID" value="KZO92196.1"/>
    <property type="molecule type" value="Genomic_DNA"/>
</dbReference>
<keyword evidence="11" id="KW-1185">Reference proteome</keyword>
<evidence type="ECO:0000256" key="2">
    <source>
        <dbReference type="ARBA" id="ARBA00022630"/>
    </source>
</evidence>
<evidence type="ECO:0000256" key="1">
    <source>
        <dbReference type="ARBA" id="ARBA00001974"/>
    </source>
</evidence>
<dbReference type="PANTHER" id="PTHR43104:SF4">
    <property type="entry name" value="L-2-HYDROXYGLUTARATE DEHYDROGENASE, MITOCHONDRIAL"/>
    <property type="match status" value="1"/>
</dbReference>
<dbReference type="Proteomes" id="UP000076738">
    <property type="component" value="Unassembled WGS sequence"/>
</dbReference>
<dbReference type="Pfam" id="PF01266">
    <property type="entry name" value="DAO"/>
    <property type="match status" value="1"/>
</dbReference>
<dbReference type="STRING" id="1330018.A0A167I189"/>
<evidence type="ECO:0000256" key="6">
    <source>
        <dbReference type="ARBA" id="ARBA00037941"/>
    </source>
</evidence>
<proteinExistence type="inferred from homology"/>
<keyword evidence="3" id="KW-0274">FAD</keyword>
<sequence length="400" mass="43578">MVGQETSSRNSEVIHAGACVGIQTIFMLTYRLCSPGLYYPETSLKTSLCLRGRHLLYARCKSHNIPFKKVGKLVVGTSTQTEYLKQLHQHCERLRDVHKLPHAPPTELISGERAREMEPDLSPDIAEALWSPETGIVDSHTLMSGLEREVDEADSGDIVLNTKVVRVDVAKDDEGWVVQLHTEGETPTAVLAKTLINSTGLSSALILNSFFATRTDLPPLVPLWFAKGSYLRYAGEGVKQVKHLLYPAPDLGGKSHGHAGLGVHLTMDLDGGIKFGPDVEWLSPSQDAADTEGASFWNQHLEPSEARKDEMYQAIQSYLPGVRKEGLRGDYVGIRPKLVGPGGGFMDFVVRSDWSGQEGVMQHPGRMISLMGIESPGLTSSLAIAEMVVDDVLGGHSAST</sequence>
<keyword evidence="2" id="KW-0285">Flavoprotein</keyword>
<evidence type="ECO:0000256" key="8">
    <source>
        <dbReference type="ARBA" id="ARBA00041137"/>
    </source>
</evidence>
<dbReference type="EC" id="1.1.99.2" evidence="7"/>
<evidence type="ECO:0000256" key="4">
    <source>
        <dbReference type="ARBA" id="ARBA00023002"/>
    </source>
</evidence>
<protein>
    <recommendedName>
        <fullName evidence="8">L-2-hydroxyglutarate dehydrogenase, mitochondrial</fullName>
        <ecNumber evidence="7">1.1.99.2</ecNumber>
    </recommendedName>
</protein>
<evidence type="ECO:0000313" key="10">
    <source>
        <dbReference type="EMBL" id="KZO92196.1"/>
    </source>
</evidence>
<accession>A0A167I189</accession>
<gene>
    <name evidence="10" type="ORF">CALVIDRAFT_541219</name>
</gene>
<name>A0A167I189_CALVF</name>
<dbReference type="PANTHER" id="PTHR43104">
    <property type="entry name" value="L-2-HYDROXYGLUTARATE DEHYDROGENASE, MITOCHONDRIAL"/>
    <property type="match status" value="1"/>
</dbReference>
<keyword evidence="4" id="KW-0560">Oxidoreductase</keyword>
<evidence type="ECO:0000259" key="9">
    <source>
        <dbReference type="Pfam" id="PF01266"/>
    </source>
</evidence>
<reference evidence="10 11" key="1">
    <citation type="journal article" date="2016" name="Mol. Biol. Evol.">
        <title>Comparative Genomics of Early-Diverging Mushroom-Forming Fungi Provides Insights into the Origins of Lignocellulose Decay Capabilities.</title>
        <authorList>
            <person name="Nagy L.G."/>
            <person name="Riley R."/>
            <person name="Tritt A."/>
            <person name="Adam C."/>
            <person name="Daum C."/>
            <person name="Floudas D."/>
            <person name="Sun H."/>
            <person name="Yadav J.S."/>
            <person name="Pangilinan J."/>
            <person name="Larsson K.H."/>
            <person name="Matsuura K."/>
            <person name="Barry K."/>
            <person name="Labutti K."/>
            <person name="Kuo R."/>
            <person name="Ohm R.A."/>
            <person name="Bhattacharya S.S."/>
            <person name="Shirouzu T."/>
            <person name="Yoshinaga Y."/>
            <person name="Martin F.M."/>
            <person name="Grigoriev I.V."/>
            <person name="Hibbett D.S."/>
        </authorList>
    </citation>
    <scope>NUCLEOTIDE SEQUENCE [LARGE SCALE GENOMIC DNA]</scope>
    <source>
        <strain evidence="10 11">TUFC12733</strain>
    </source>
</reference>
<evidence type="ECO:0000256" key="3">
    <source>
        <dbReference type="ARBA" id="ARBA00022827"/>
    </source>
</evidence>
<evidence type="ECO:0000256" key="7">
    <source>
        <dbReference type="ARBA" id="ARBA00038878"/>
    </source>
</evidence>
<comment type="cofactor">
    <cofactor evidence="1">
        <name>FAD</name>
        <dbReference type="ChEBI" id="CHEBI:57692"/>
    </cofactor>
</comment>
<organism evidence="10 11">
    <name type="scientific">Calocera viscosa (strain TUFC12733)</name>
    <dbReference type="NCBI Taxonomy" id="1330018"/>
    <lineage>
        <taxon>Eukaryota</taxon>
        <taxon>Fungi</taxon>
        <taxon>Dikarya</taxon>
        <taxon>Basidiomycota</taxon>
        <taxon>Agaricomycotina</taxon>
        <taxon>Dacrymycetes</taxon>
        <taxon>Dacrymycetales</taxon>
        <taxon>Dacrymycetaceae</taxon>
        <taxon>Calocera</taxon>
    </lineage>
</organism>
<dbReference type="Gene3D" id="3.50.50.60">
    <property type="entry name" value="FAD/NAD(P)-binding domain"/>
    <property type="match status" value="1"/>
</dbReference>
<dbReference type="Gene3D" id="3.30.9.10">
    <property type="entry name" value="D-Amino Acid Oxidase, subunit A, domain 2"/>
    <property type="match status" value="1"/>
</dbReference>
<dbReference type="SUPFAM" id="SSF51905">
    <property type="entry name" value="FAD/NAD(P)-binding domain"/>
    <property type="match status" value="1"/>
</dbReference>
<comment type="similarity">
    <text evidence="6">Belongs to the L2HGDH family.</text>
</comment>
<evidence type="ECO:0000313" key="11">
    <source>
        <dbReference type="Proteomes" id="UP000076738"/>
    </source>
</evidence>
<dbReference type="GO" id="GO:0047545">
    <property type="term" value="F:(S)-2-hydroxyglutarate dehydrogenase activity"/>
    <property type="evidence" value="ECO:0007669"/>
    <property type="project" value="UniProtKB-EC"/>
</dbReference>